<dbReference type="Gene3D" id="3.40.50.150">
    <property type="entry name" value="Vaccinia Virus protein VP39"/>
    <property type="match status" value="2"/>
</dbReference>
<dbReference type="InterPro" id="IPR029063">
    <property type="entry name" value="SAM-dependent_MTases_sf"/>
</dbReference>
<proteinExistence type="inferred from homology"/>
<keyword evidence="5" id="KW-0949">S-adenosyl-L-methionine</keyword>
<evidence type="ECO:0000313" key="9">
    <source>
        <dbReference type="Proteomes" id="UP000243904"/>
    </source>
</evidence>
<dbReference type="REBASE" id="162884">
    <property type="entry name" value="M.Bca369ORF5521P"/>
</dbReference>
<sequence>MSKSYQKTIHETLGRDPVHPFPARMAPGIALDIISAEPEPIRVLDPMMGSGTVLAVARAHGHTAVGIDIDPLAVLLARVWTTPVHVSRVEHKAAEVLKRAKDDFSLRRASESYPRHADFETRKFVRYWFDEYARRQLASLAEAIHSVRDDRVRDALWCAFSRLIITKQSGASLAMDLSHSRPHKVFHRAPVKPFNKFLAAVHHVLKNCILSDQPDQGPAATVSLGDARNLSIASGTIDLVLTSPPYLNAIDYIRCSKFSLVWMGYSIAELSGIRTESVGTESGDQDANENEVIKKIIADLKLTPKLSSRHEGVLAHYIEDMRCAVHEAARVLAPGGKAVYVVGENTVRGTFIPNAKIVSAVAELCGLKTESRRARQLPANRRYLPPPTLQNAPEALGGRMRREVILSFTKSASFAP</sequence>
<evidence type="ECO:0000256" key="2">
    <source>
        <dbReference type="ARBA" id="ARBA00012185"/>
    </source>
</evidence>
<dbReference type="RefSeq" id="WP_167558891.1">
    <property type="nucleotide sequence ID" value="NZ_LT629750.1"/>
</dbReference>
<dbReference type="AlphaFoldDB" id="A0A1H1ZKV0"/>
<dbReference type="EC" id="2.1.1.113" evidence="2"/>
<accession>A0A1H1ZKV0</accession>
<dbReference type="GO" id="GO:0003677">
    <property type="term" value="F:DNA binding"/>
    <property type="evidence" value="ECO:0007669"/>
    <property type="project" value="InterPro"/>
</dbReference>
<dbReference type="GO" id="GO:0032259">
    <property type="term" value="P:methylation"/>
    <property type="evidence" value="ECO:0007669"/>
    <property type="project" value="UniProtKB-KW"/>
</dbReference>
<evidence type="ECO:0000256" key="1">
    <source>
        <dbReference type="ARBA" id="ARBA00010203"/>
    </source>
</evidence>
<keyword evidence="4" id="KW-0808">Transferase</keyword>
<dbReference type="EMBL" id="LT629750">
    <property type="protein sequence ID" value="SDT34451.1"/>
    <property type="molecule type" value="Genomic_DNA"/>
</dbReference>
<keyword evidence="3" id="KW-0489">Methyltransferase</keyword>
<dbReference type="GO" id="GO:0015667">
    <property type="term" value="F:site-specific DNA-methyltransferase (cytosine-N4-specific) activity"/>
    <property type="evidence" value="ECO:0007669"/>
    <property type="project" value="UniProtKB-EC"/>
</dbReference>
<protein>
    <recommendedName>
        <fullName evidence="2">site-specific DNA-methyltransferase (cytosine-N(4)-specific)</fullName>
        <ecNumber evidence="2">2.1.1.113</ecNumber>
    </recommendedName>
</protein>
<dbReference type="Proteomes" id="UP000243904">
    <property type="component" value="Chromosome I"/>
</dbReference>
<evidence type="ECO:0000256" key="6">
    <source>
        <dbReference type="ARBA" id="ARBA00022747"/>
    </source>
</evidence>
<dbReference type="PROSITE" id="PS00093">
    <property type="entry name" value="N4_MTASE"/>
    <property type="match status" value="1"/>
</dbReference>
<dbReference type="InterPro" id="IPR017985">
    <property type="entry name" value="MeTrfase_CN4_CS"/>
</dbReference>
<keyword evidence="9" id="KW-1185">Reference proteome</keyword>
<organism evidence="8 9">
    <name type="scientific">Bradyrhizobium canariense</name>
    <dbReference type="NCBI Taxonomy" id="255045"/>
    <lineage>
        <taxon>Bacteria</taxon>
        <taxon>Pseudomonadati</taxon>
        <taxon>Pseudomonadota</taxon>
        <taxon>Alphaproteobacteria</taxon>
        <taxon>Hyphomicrobiales</taxon>
        <taxon>Nitrobacteraceae</taxon>
        <taxon>Bradyrhizobium</taxon>
    </lineage>
</organism>
<comment type="similarity">
    <text evidence="1">Belongs to the N(4)/N(6)-methyltransferase family. N(4) subfamily.</text>
</comment>
<evidence type="ECO:0000256" key="3">
    <source>
        <dbReference type="ARBA" id="ARBA00022603"/>
    </source>
</evidence>
<evidence type="ECO:0000256" key="7">
    <source>
        <dbReference type="ARBA" id="ARBA00049120"/>
    </source>
</evidence>
<keyword evidence="6" id="KW-0680">Restriction system</keyword>
<gene>
    <name evidence="8" type="ORF">SAMN05444158_5521</name>
</gene>
<reference evidence="9" key="1">
    <citation type="submission" date="2016-10" db="EMBL/GenBank/DDBJ databases">
        <authorList>
            <person name="Varghese N."/>
            <person name="Submissions S."/>
        </authorList>
    </citation>
    <scope>NUCLEOTIDE SEQUENCE [LARGE SCALE GENOMIC DNA]</scope>
    <source>
        <strain evidence="9">GAS369</strain>
    </source>
</reference>
<comment type="catalytic activity">
    <reaction evidence="7">
        <text>a 2'-deoxycytidine in DNA + S-adenosyl-L-methionine = an N(4)-methyl-2'-deoxycytidine in DNA + S-adenosyl-L-homocysteine + H(+)</text>
        <dbReference type="Rhea" id="RHEA:16857"/>
        <dbReference type="Rhea" id="RHEA-COMP:11369"/>
        <dbReference type="Rhea" id="RHEA-COMP:13674"/>
        <dbReference type="ChEBI" id="CHEBI:15378"/>
        <dbReference type="ChEBI" id="CHEBI:57856"/>
        <dbReference type="ChEBI" id="CHEBI:59789"/>
        <dbReference type="ChEBI" id="CHEBI:85452"/>
        <dbReference type="ChEBI" id="CHEBI:137933"/>
        <dbReference type="EC" id="2.1.1.113"/>
    </reaction>
</comment>
<evidence type="ECO:0000256" key="5">
    <source>
        <dbReference type="ARBA" id="ARBA00022691"/>
    </source>
</evidence>
<dbReference type="GO" id="GO:0009307">
    <property type="term" value="P:DNA restriction-modification system"/>
    <property type="evidence" value="ECO:0007669"/>
    <property type="project" value="UniProtKB-KW"/>
</dbReference>
<evidence type="ECO:0000256" key="4">
    <source>
        <dbReference type="ARBA" id="ARBA00022679"/>
    </source>
</evidence>
<name>A0A1H1ZKV0_9BRAD</name>
<evidence type="ECO:0000313" key="8">
    <source>
        <dbReference type="EMBL" id="SDT34451.1"/>
    </source>
</evidence>
<dbReference type="SUPFAM" id="SSF53335">
    <property type="entry name" value="S-adenosyl-L-methionine-dependent methyltransferases"/>
    <property type="match status" value="1"/>
</dbReference>